<reference evidence="2" key="1">
    <citation type="submission" date="2021-05" db="EMBL/GenBank/DDBJ databases">
        <authorList>
            <person name="Arsene-Ploetze F."/>
        </authorList>
    </citation>
    <scope>NUCLEOTIDE SEQUENCE</scope>
    <source>
        <strain evidence="2">DSM 42138</strain>
    </source>
</reference>
<dbReference type="EMBL" id="CAJSLV010000001">
    <property type="protein sequence ID" value="CAG6390746.1"/>
    <property type="molecule type" value="Genomic_DNA"/>
</dbReference>
<evidence type="ECO:0000313" key="3">
    <source>
        <dbReference type="Proteomes" id="UP001152519"/>
    </source>
</evidence>
<sequence length="179" mass="17923">MRAVTRIASSHPGLRPADGPSGRIPPRARTAAALLMCAVTAAGGVVACGDTGSDGGQGKASCVSPFIRSDTRRSPPDPDSPTSFGEVRPGQHLSVRGWYYYGGPCDDTGSGAARPTSAGPVNLSLTTSDHRTAALGTAHPTGSNASFVLSVAVPARAPAGPASIGDGQGHVIRLDITAP</sequence>
<dbReference type="Proteomes" id="UP001152519">
    <property type="component" value="Unassembled WGS sequence"/>
</dbReference>
<protein>
    <submittedName>
        <fullName evidence="2">Uncharacterized protein</fullName>
    </submittedName>
</protein>
<evidence type="ECO:0000256" key="1">
    <source>
        <dbReference type="SAM" id="MobiDB-lite"/>
    </source>
</evidence>
<keyword evidence="3" id="KW-1185">Reference proteome</keyword>
<name>A0A9W4GMY5_9ACTN</name>
<gene>
    <name evidence="2" type="ORF">SCOCK_10214</name>
</gene>
<organism evidence="2 3">
    <name type="scientific">Actinacidiphila cocklensis</name>
    <dbReference type="NCBI Taxonomy" id="887465"/>
    <lineage>
        <taxon>Bacteria</taxon>
        <taxon>Bacillati</taxon>
        <taxon>Actinomycetota</taxon>
        <taxon>Actinomycetes</taxon>
        <taxon>Kitasatosporales</taxon>
        <taxon>Streptomycetaceae</taxon>
        <taxon>Actinacidiphila</taxon>
    </lineage>
</organism>
<proteinExistence type="predicted"/>
<evidence type="ECO:0000313" key="2">
    <source>
        <dbReference type="EMBL" id="CAG6390746.1"/>
    </source>
</evidence>
<dbReference type="AlphaFoldDB" id="A0A9W4GMY5"/>
<feature type="region of interest" description="Disordered" evidence="1">
    <location>
        <begin position="51"/>
        <end position="89"/>
    </location>
</feature>
<accession>A0A9W4GMY5</accession>
<feature type="region of interest" description="Disordered" evidence="1">
    <location>
        <begin position="1"/>
        <end position="26"/>
    </location>
</feature>
<comment type="caution">
    <text evidence="2">The sequence shown here is derived from an EMBL/GenBank/DDBJ whole genome shotgun (WGS) entry which is preliminary data.</text>
</comment>